<dbReference type="PROSITE" id="PS00061">
    <property type="entry name" value="ADH_SHORT"/>
    <property type="match status" value="1"/>
</dbReference>
<dbReference type="PRINTS" id="PR00081">
    <property type="entry name" value="GDHRDH"/>
</dbReference>
<sequence length="245" mass="25800">MNLNLNGRCALVTGGSRGIGRAVVLGLARAGARVVACYQRDSEAVASLERELKQLGGDHHLVRADVTRPDEVAALADQCRDRLGGVDILVNNAGAVSHIPYEQLPLEEWQRVLDVNLTAVHLVTQTVLPLMGHGGAVVNVGSGSALVGLPQRAHYTASKAGLIGLGRSLCKELGPRGIRVNTVTPGLVDTDQAAHLTAEQRRRYEALTSLGRLAQPEDVADVVLFLASDLARYVSGATVNVDGGI</sequence>
<organism evidence="4 7">
    <name type="scientific">Carbonactinospora thermoautotrophica</name>
    <dbReference type="NCBI Taxonomy" id="1469144"/>
    <lineage>
        <taxon>Bacteria</taxon>
        <taxon>Bacillati</taxon>
        <taxon>Actinomycetota</taxon>
        <taxon>Actinomycetes</taxon>
        <taxon>Kitasatosporales</taxon>
        <taxon>Carbonactinosporaceae</taxon>
        <taxon>Carbonactinospora</taxon>
    </lineage>
</organism>
<dbReference type="PATRIC" id="fig|1469144.8.peg.4089"/>
<dbReference type="GO" id="GO:0016616">
    <property type="term" value="F:oxidoreductase activity, acting on the CH-OH group of donors, NAD or NADP as acceptor"/>
    <property type="evidence" value="ECO:0007669"/>
    <property type="project" value="UniProtKB-ARBA"/>
</dbReference>
<dbReference type="Gene3D" id="3.40.50.720">
    <property type="entry name" value="NAD(P)-binding Rossmann-like Domain"/>
    <property type="match status" value="1"/>
</dbReference>
<evidence type="ECO:0000256" key="1">
    <source>
        <dbReference type="ARBA" id="ARBA00006484"/>
    </source>
</evidence>
<dbReference type="Proteomes" id="UP000070598">
    <property type="component" value="Unassembled WGS sequence"/>
</dbReference>
<evidence type="ECO:0000313" key="5">
    <source>
        <dbReference type="EMBL" id="KWX08154.1"/>
    </source>
</evidence>
<dbReference type="InterPro" id="IPR036291">
    <property type="entry name" value="NAD(P)-bd_dom_sf"/>
</dbReference>
<dbReference type="PANTHER" id="PTHR42760">
    <property type="entry name" value="SHORT-CHAIN DEHYDROGENASES/REDUCTASES FAMILY MEMBER"/>
    <property type="match status" value="1"/>
</dbReference>
<protein>
    <submittedName>
        <fullName evidence="4">Short-chain dehydrogenase</fullName>
    </submittedName>
</protein>
<dbReference type="EMBL" id="JYIK01001006">
    <property type="protein sequence ID" value="KWX08154.1"/>
    <property type="molecule type" value="Genomic_DNA"/>
</dbReference>
<evidence type="ECO:0000313" key="6">
    <source>
        <dbReference type="Proteomes" id="UP000070598"/>
    </source>
</evidence>
<dbReference type="SMART" id="SM00822">
    <property type="entry name" value="PKS_KR"/>
    <property type="match status" value="1"/>
</dbReference>
<dbReference type="AlphaFoldDB" id="A0A132N3T4"/>
<comment type="similarity">
    <text evidence="1">Belongs to the short-chain dehydrogenases/reductases (SDR) family.</text>
</comment>
<dbReference type="SUPFAM" id="SSF51735">
    <property type="entry name" value="NAD(P)-binding Rossmann-fold domains"/>
    <property type="match status" value="1"/>
</dbReference>
<accession>A0A132N3T4</accession>
<reference evidence="4 7" key="1">
    <citation type="submission" date="2015-02" db="EMBL/GenBank/DDBJ databases">
        <title>Physiological reanalysis, assessment of diazotrophy, and genome sequences of multiple isolates of Streptomyces thermoautotrophicus.</title>
        <authorList>
            <person name="MacKellar D.C."/>
            <person name="Lieber L."/>
            <person name="Norman J."/>
            <person name="Bolger A."/>
            <person name="Tobin C."/>
            <person name="Murray J.W."/>
            <person name="Prell J."/>
        </authorList>
    </citation>
    <scope>NUCLEOTIDE SEQUENCE [LARGE SCALE GENOMIC DNA]</scope>
    <source>
        <strain evidence="4 7">UBT1</strain>
    </source>
</reference>
<dbReference type="RefSeq" id="WP_067068875.1">
    <property type="nucleotide sequence ID" value="NZ_JYIJ01000014.1"/>
</dbReference>
<dbReference type="InterPro" id="IPR020904">
    <property type="entry name" value="Sc_DH/Rdtase_CS"/>
</dbReference>
<proteinExistence type="inferred from homology"/>
<feature type="domain" description="Ketoreductase" evidence="3">
    <location>
        <begin position="8"/>
        <end position="219"/>
    </location>
</feature>
<evidence type="ECO:0000259" key="3">
    <source>
        <dbReference type="SMART" id="SM00822"/>
    </source>
</evidence>
<dbReference type="Proteomes" id="UP000070659">
    <property type="component" value="Unassembled WGS sequence"/>
</dbReference>
<evidence type="ECO:0000313" key="7">
    <source>
        <dbReference type="Proteomes" id="UP000070659"/>
    </source>
</evidence>
<comment type="caution">
    <text evidence="4">The sequence shown here is derived from an EMBL/GenBank/DDBJ whole genome shotgun (WGS) entry which is preliminary data.</text>
</comment>
<keyword evidence="2" id="KW-0560">Oxidoreductase</keyword>
<reference evidence="6" key="2">
    <citation type="submission" date="2015-02" db="EMBL/GenBank/DDBJ databases">
        <title>Physiological reanalysis, assessment of diazotrophy, and genome sequences of multiple isolates of Streptomyces thermoautotrophicus.</title>
        <authorList>
            <person name="MacKellar D.C."/>
            <person name="Lieber L."/>
            <person name="Norman J."/>
            <person name="Bolger A."/>
            <person name="Tobin C."/>
            <person name="Murray J.W."/>
            <person name="Friesen M."/>
            <person name="Prell J."/>
        </authorList>
    </citation>
    <scope>NUCLEOTIDE SEQUENCE [LARGE SCALE GENOMIC DNA]</scope>
    <source>
        <strain evidence="6">UBT1</strain>
    </source>
</reference>
<dbReference type="PANTHER" id="PTHR42760:SF133">
    <property type="entry name" value="3-OXOACYL-[ACYL-CARRIER-PROTEIN] REDUCTASE"/>
    <property type="match status" value="1"/>
</dbReference>
<dbReference type="Pfam" id="PF13561">
    <property type="entry name" value="adh_short_C2"/>
    <property type="match status" value="1"/>
</dbReference>
<gene>
    <name evidence="4" type="ORF">TH66_05470</name>
    <name evidence="5" type="ORF">TR74_16230</name>
</gene>
<dbReference type="InterPro" id="IPR057326">
    <property type="entry name" value="KR_dom"/>
</dbReference>
<dbReference type="EMBL" id="JYIJ01000014">
    <property type="protein sequence ID" value="KWX04666.1"/>
    <property type="molecule type" value="Genomic_DNA"/>
</dbReference>
<evidence type="ECO:0000313" key="4">
    <source>
        <dbReference type="EMBL" id="KWX04666.1"/>
    </source>
</evidence>
<dbReference type="CDD" id="cd05233">
    <property type="entry name" value="SDR_c"/>
    <property type="match status" value="1"/>
</dbReference>
<dbReference type="PRINTS" id="PR00080">
    <property type="entry name" value="SDRFAMILY"/>
</dbReference>
<dbReference type="NCBIfam" id="NF005559">
    <property type="entry name" value="PRK07231.1"/>
    <property type="match status" value="1"/>
</dbReference>
<dbReference type="NCBIfam" id="NF009466">
    <property type="entry name" value="PRK12826.1-2"/>
    <property type="match status" value="1"/>
</dbReference>
<name>A0A132N3T4_9ACTN</name>
<dbReference type="InterPro" id="IPR002347">
    <property type="entry name" value="SDR_fam"/>
</dbReference>
<evidence type="ECO:0000256" key="2">
    <source>
        <dbReference type="ARBA" id="ARBA00023002"/>
    </source>
</evidence>
<dbReference type="FunFam" id="3.40.50.720:FF:000084">
    <property type="entry name" value="Short-chain dehydrogenase reductase"/>
    <property type="match status" value="1"/>
</dbReference>